<proteinExistence type="predicted"/>
<accession>A0A1Y1YDI2</accession>
<evidence type="ECO:0000313" key="1">
    <source>
        <dbReference type="EMBL" id="ORX96028.1"/>
    </source>
</evidence>
<evidence type="ECO:0000313" key="2">
    <source>
        <dbReference type="Proteomes" id="UP000193144"/>
    </source>
</evidence>
<protein>
    <submittedName>
        <fullName evidence="1">Uncharacterized protein</fullName>
    </submittedName>
</protein>
<sequence>MDLTPVRIRGKKRNRALIQQHLGNTKRPRPSYSANPFKPNTITNFKSKSNPKPQTIAAMPTLQGLPQEILEMIFLCSMNISLPRSCPSLGRRLSSPAICLEYFTRIFFNTVDHRPNVRHQERIETSTSDPDLQSELLACRFVTFPFFLTYVSKAHSLLLQQRGKAWAKTGIAVPDASYFDGLWPFKFTKITYLGFAEGFRIPERLLHGPWTEDKASLLYVLVSLNGEIDWEASMAGETAREGMREALHEGNERAVAALSVLLGIAQEITTDVLRYAVTECGCKINLLRHLLFNAQILTQVSDKTALNFHDPVIWNWAERHESEEKSALLKDMLRKAEHFSLEFYTPEDCDWRDIVSFPYSGPKFDPRTRLNQLSRELLVKLYQNHGRRLMIGVRGSQRERMTQRERT</sequence>
<organism evidence="1 2">
    <name type="scientific">Clohesyomyces aquaticus</name>
    <dbReference type="NCBI Taxonomy" id="1231657"/>
    <lineage>
        <taxon>Eukaryota</taxon>
        <taxon>Fungi</taxon>
        <taxon>Dikarya</taxon>
        <taxon>Ascomycota</taxon>
        <taxon>Pezizomycotina</taxon>
        <taxon>Dothideomycetes</taxon>
        <taxon>Pleosporomycetidae</taxon>
        <taxon>Pleosporales</taxon>
        <taxon>Lindgomycetaceae</taxon>
        <taxon>Clohesyomyces</taxon>
    </lineage>
</organism>
<dbReference type="AlphaFoldDB" id="A0A1Y1YDI2"/>
<dbReference type="OrthoDB" id="1875589at2759"/>
<dbReference type="EMBL" id="MCFA01000265">
    <property type="protein sequence ID" value="ORX96028.1"/>
    <property type="molecule type" value="Genomic_DNA"/>
</dbReference>
<gene>
    <name evidence="1" type="ORF">BCR34DRAFT_578921</name>
</gene>
<reference evidence="1 2" key="1">
    <citation type="submission" date="2016-07" db="EMBL/GenBank/DDBJ databases">
        <title>Pervasive Adenine N6-methylation of Active Genes in Fungi.</title>
        <authorList>
            <consortium name="DOE Joint Genome Institute"/>
            <person name="Mondo S.J."/>
            <person name="Dannebaum R.O."/>
            <person name="Kuo R.C."/>
            <person name="Labutti K."/>
            <person name="Haridas S."/>
            <person name="Kuo A."/>
            <person name="Salamov A."/>
            <person name="Ahrendt S.R."/>
            <person name="Lipzen A."/>
            <person name="Sullivan W."/>
            <person name="Andreopoulos W.B."/>
            <person name="Clum A."/>
            <person name="Lindquist E."/>
            <person name="Daum C."/>
            <person name="Ramamoorthy G.K."/>
            <person name="Gryganskyi A."/>
            <person name="Culley D."/>
            <person name="Magnuson J.K."/>
            <person name="James T.Y."/>
            <person name="O'Malley M.A."/>
            <person name="Stajich J.E."/>
            <person name="Spatafora J.W."/>
            <person name="Visel A."/>
            <person name="Grigoriev I.V."/>
        </authorList>
    </citation>
    <scope>NUCLEOTIDE SEQUENCE [LARGE SCALE GENOMIC DNA]</scope>
    <source>
        <strain evidence="1 2">CBS 115471</strain>
    </source>
</reference>
<name>A0A1Y1YDI2_9PLEO</name>
<keyword evidence="2" id="KW-1185">Reference proteome</keyword>
<dbReference type="Proteomes" id="UP000193144">
    <property type="component" value="Unassembled WGS sequence"/>
</dbReference>
<dbReference type="STRING" id="1231657.A0A1Y1YDI2"/>
<comment type="caution">
    <text evidence="1">The sequence shown here is derived from an EMBL/GenBank/DDBJ whole genome shotgun (WGS) entry which is preliminary data.</text>
</comment>